<evidence type="ECO:0000313" key="1">
    <source>
        <dbReference type="EMBL" id="EMD35449.1"/>
    </source>
</evidence>
<evidence type="ECO:0000313" key="2">
    <source>
        <dbReference type="Proteomes" id="UP000016930"/>
    </source>
</evidence>
<protein>
    <recommendedName>
        <fullName evidence="3">F-box domain-containing protein</fullName>
    </recommendedName>
</protein>
<reference evidence="1 2" key="1">
    <citation type="journal article" date="2012" name="Proc. Natl. Acad. Sci. U.S.A.">
        <title>Comparative genomics of Ceriporiopsis subvermispora and Phanerochaete chrysosporium provide insight into selective ligninolysis.</title>
        <authorList>
            <person name="Fernandez-Fueyo E."/>
            <person name="Ruiz-Duenas F.J."/>
            <person name="Ferreira P."/>
            <person name="Floudas D."/>
            <person name="Hibbett D.S."/>
            <person name="Canessa P."/>
            <person name="Larrondo L.F."/>
            <person name="James T.Y."/>
            <person name="Seelenfreund D."/>
            <person name="Lobos S."/>
            <person name="Polanco R."/>
            <person name="Tello M."/>
            <person name="Honda Y."/>
            <person name="Watanabe T."/>
            <person name="Watanabe T."/>
            <person name="Ryu J.S."/>
            <person name="Kubicek C.P."/>
            <person name="Schmoll M."/>
            <person name="Gaskell J."/>
            <person name="Hammel K.E."/>
            <person name="St John F.J."/>
            <person name="Vanden Wymelenberg A."/>
            <person name="Sabat G."/>
            <person name="Splinter BonDurant S."/>
            <person name="Syed K."/>
            <person name="Yadav J.S."/>
            <person name="Doddapaneni H."/>
            <person name="Subramanian V."/>
            <person name="Lavin J.L."/>
            <person name="Oguiza J.A."/>
            <person name="Perez G."/>
            <person name="Pisabarro A.G."/>
            <person name="Ramirez L."/>
            <person name="Santoyo F."/>
            <person name="Master E."/>
            <person name="Coutinho P.M."/>
            <person name="Henrissat B."/>
            <person name="Lombard V."/>
            <person name="Magnuson J.K."/>
            <person name="Kuees U."/>
            <person name="Hori C."/>
            <person name="Igarashi K."/>
            <person name="Samejima M."/>
            <person name="Held B.W."/>
            <person name="Barry K.W."/>
            <person name="LaButti K.M."/>
            <person name="Lapidus A."/>
            <person name="Lindquist E.A."/>
            <person name="Lucas S.M."/>
            <person name="Riley R."/>
            <person name="Salamov A.A."/>
            <person name="Hoffmeister D."/>
            <person name="Schwenk D."/>
            <person name="Hadar Y."/>
            <person name="Yarden O."/>
            <person name="de Vries R.P."/>
            <person name="Wiebenga A."/>
            <person name="Stenlid J."/>
            <person name="Eastwood D."/>
            <person name="Grigoriev I.V."/>
            <person name="Berka R.M."/>
            <person name="Blanchette R.A."/>
            <person name="Kersten P."/>
            <person name="Martinez A.T."/>
            <person name="Vicuna R."/>
            <person name="Cullen D."/>
        </authorList>
    </citation>
    <scope>NUCLEOTIDE SEQUENCE [LARGE SCALE GENOMIC DNA]</scope>
    <source>
        <strain evidence="1 2">B</strain>
    </source>
</reference>
<dbReference type="InterPro" id="IPR032675">
    <property type="entry name" value="LRR_dom_sf"/>
</dbReference>
<keyword evidence="2" id="KW-1185">Reference proteome</keyword>
<accession>M2PHE0</accession>
<name>M2PHE0_CERS8</name>
<evidence type="ECO:0008006" key="3">
    <source>
        <dbReference type="Google" id="ProtNLM"/>
    </source>
</evidence>
<dbReference type="EMBL" id="KB445800">
    <property type="protein sequence ID" value="EMD35449.1"/>
    <property type="molecule type" value="Genomic_DNA"/>
</dbReference>
<dbReference type="Proteomes" id="UP000016930">
    <property type="component" value="Unassembled WGS sequence"/>
</dbReference>
<organism evidence="1 2">
    <name type="scientific">Ceriporiopsis subvermispora (strain B)</name>
    <name type="common">White-rot fungus</name>
    <name type="synonym">Gelatoporia subvermispora</name>
    <dbReference type="NCBI Taxonomy" id="914234"/>
    <lineage>
        <taxon>Eukaryota</taxon>
        <taxon>Fungi</taxon>
        <taxon>Dikarya</taxon>
        <taxon>Basidiomycota</taxon>
        <taxon>Agaricomycotina</taxon>
        <taxon>Agaricomycetes</taxon>
        <taxon>Polyporales</taxon>
        <taxon>Gelatoporiaceae</taxon>
        <taxon>Gelatoporia</taxon>
    </lineage>
</organism>
<dbReference type="SUPFAM" id="SSF52047">
    <property type="entry name" value="RNI-like"/>
    <property type="match status" value="1"/>
</dbReference>
<proteinExistence type="predicted"/>
<sequence length="364" mass="40661">MPRKLKKLDIHFTLSGSEDDSNLQVLTDRGGLLRSLSFDFPHLQELRITYLATMRSLIVDPSDSLFPFQGLRTLHLANILDSFEAQLWQALSVLPDLNKLEASATGSGTELRGCRGFPSLTDLTLDISTWSVVDLVLNAITSPSLKRVEIRHERDGRFELPQHTFATAMSLLSKSYSQTLRTVKIFLQIPAGGNRGVGDGIYLLAARGIESFDFTRWPMDYDEDIQVDLPNDILCNMGTSWPLLTRLVMDPGLRTYPTTASVTELLSSCPALDILELEGVTVSPRSAMEYPPPQFPHGLRFLALGAFVGDSDTMAEVLDHAFRDPEIAKLYRSFQGDEDVDQEYKALKDALLKRDSLRETRGHT</sequence>
<dbReference type="HOGENOM" id="CLU_760762_0_0_1"/>
<gene>
    <name evidence="1" type="ORF">CERSUDRAFT_96565</name>
</gene>
<dbReference type="AlphaFoldDB" id="M2PHE0"/>
<dbReference type="Gene3D" id="3.80.10.10">
    <property type="entry name" value="Ribonuclease Inhibitor"/>
    <property type="match status" value="1"/>
</dbReference>